<reference evidence="4" key="2">
    <citation type="submission" date="2015-03" db="UniProtKB">
        <authorList>
            <consortium name="EnsemblPlants"/>
        </authorList>
    </citation>
    <scope>IDENTIFICATION</scope>
</reference>
<dbReference type="AlphaFoldDB" id="A0A0D3BZ94"/>
<evidence type="ECO:0000313" key="5">
    <source>
        <dbReference type="Proteomes" id="UP000032141"/>
    </source>
</evidence>
<protein>
    <recommendedName>
        <fullName evidence="6">DUF4283 domain-containing protein</fullName>
    </recommendedName>
</protein>
<organism evidence="4 5">
    <name type="scientific">Brassica oleracea var. oleracea</name>
    <dbReference type="NCBI Taxonomy" id="109376"/>
    <lineage>
        <taxon>Eukaryota</taxon>
        <taxon>Viridiplantae</taxon>
        <taxon>Streptophyta</taxon>
        <taxon>Embryophyta</taxon>
        <taxon>Tracheophyta</taxon>
        <taxon>Spermatophyta</taxon>
        <taxon>Magnoliopsida</taxon>
        <taxon>eudicotyledons</taxon>
        <taxon>Gunneridae</taxon>
        <taxon>Pentapetalae</taxon>
        <taxon>rosids</taxon>
        <taxon>malvids</taxon>
        <taxon>Brassicales</taxon>
        <taxon>Brassicaceae</taxon>
        <taxon>Brassiceae</taxon>
        <taxon>Brassica</taxon>
    </lineage>
</organism>
<dbReference type="PANTHER" id="PTHR31286:SF162">
    <property type="entry name" value="DUF4283 DOMAIN-CONTAINING PROTEIN-RELATED"/>
    <property type="match status" value="1"/>
</dbReference>
<dbReference type="HOGENOM" id="CLU_016441_1_0_1"/>
<name>A0A0D3BZ94_BRAOL</name>
<reference evidence="4 5" key="1">
    <citation type="journal article" date="2014" name="Genome Biol.">
        <title>Transcriptome and methylome profiling reveals relics of genome dominance in the mesopolyploid Brassica oleracea.</title>
        <authorList>
            <person name="Parkin I.A."/>
            <person name="Koh C."/>
            <person name="Tang H."/>
            <person name="Robinson S.J."/>
            <person name="Kagale S."/>
            <person name="Clarke W.E."/>
            <person name="Town C.D."/>
            <person name="Nixon J."/>
            <person name="Krishnakumar V."/>
            <person name="Bidwell S.L."/>
            <person name="Denoeud F."/>
            <person name="Belcram H."/>
            <person name="Links M.G."/>
            <person name="Just J."/>
            <person name="Clarke C."/>
            <person name="Bender T."/>
            <person name="Huebert T."/>
            <person name="Mason A.S."/>
            <person name="Pires J.C."/>
            <person name="Barker G."/>
            <person name="Moore J."/>
            <person name="Walley P.G."/>
            <person name="Manoli S."/>
            <person name="Batley J."/>
            <person name="Edwards D."/>
            <person name="Nelson M.N."/>
            <person name="Wang X."/>
            <person name="Paterson A.H."/>
            <person name="King G."/>
            <person name="Bancroft I."/>
            <person name="Chalhoub B."/>
            <person name="Sharpe A.G."/>
        </authorList>
    </citation>
    <scope>NUCLEOTIDE SEQUENCE</scope>
    <source>
        <strain evidence="4 5">cv. TO1000</strain>
    </source>
</reference>
<dbReference type="Pfam" id="PF14111">
    <property type="entry name" value="DUF4283"/>
    <property type="match status" value="1"/>
</dbReference>
<dbReference type="InterPro" id="IPR025558">
    <property type="entry name" value="DUF4283"/>
</dbReference>
<dbReference type="GeneID" id="106338733"/>
<dbReference type="EnsemblPlants" id="Bo4g135920.1">
    <property type="protein sequence ID" value="Bo4g135920.1"/>
    <property type="gene ID" value="Bo4g135920"/>
</dbReference>
<dbReference type="InterPro" id="IPR040256">
    <property type="entry name" value="At4g02000-like"/>
</dbReference>
<accession>A0A0D3BZ94</accession>
<dbReference type="Gramene" id="Bo4g135920.1">
    <property type="protein sequence ID" value="Bo4g135920.1"/>
    <property type="gene ID" value="Bo4g135920"/>
</dbReference>
<feature type="region of interest" description="Disordered" evidence="1">
    <location>
        <begin position="342"/>
        <end position="389"/>
    </location>
</feature>
<evidence type="ECO:0000259" key="3">
    <source>
        <dbReference type="Pfam" id="PF14392"/>
    </source>
</evidence>
<evidence type="ECO:0000256" key="1">
    <source>
        <dbReference type="SAM" id="MobiDB-lite"/>
    </source>
</evidence>
<dbReference type="Pfam" id="PF14392">
    <property type="entry name" value="zf-CCHC_4"/>
    <property type="match status" value="1"/>
</dbReference>
<sequence length="389" mass="45413">MGSSVHFQSAHMADIKGKGIMYEDDDEPIQLVELGDSHVLTELRLSLIGKILNPKKQNDEKLIQYMINKWGMEDRITANDLGNGKFLFNFTSEEDIKEVLRQGPFHYNYCMFVLVRWEPIVHDDYPWIIPFWVQITGLPLHLWNVDNLKRIGGRLGHIDTMELEEGRMLIDIDSRKPLQFTRKVTLGDKEVTIQIAYDLLFRHCSTCGRLTHEKEYCPVVKEEPRAQIPSKRAGVFARVQVPHGHYDRQPLQRNQSLRDREHDRQVDVLSRQTDVSRTRDNRDIYQGTHMNQYRGLNNSKHDSHSDRIIRARDERPRSNRYGGSRFGNKPYDRFGTEELTWREKAKKKASVGSGSRDVVPYEHKPNNKPLLITEDSTYQECESQEQRGA</sequence>
<evidence type="ECO:0000259" key="2">
    <source>
        <dbReference type="Pfam" id="PF14111"/>
    </source>
</evidence>
<dbReference type="InterPro" id="IPR025836">
    <property type="entry name" value="Zn_knuckle_CX2CX4HX4C"/>
</dbReference>
<feature type="compositionally biased region" description="Basic and acidic residues" evidence="1">
    <location>
        <begin position="244"/>
        <end position="266"/>
    </location>
</feature>
<proteinExistence type="predicted"/>
<dbReference type="OMA" id="YCMFVLV"/>
<keyword evidence="5" id="KW-1185">Reference proteome</keyword>
<evidence type="ECO:0008006" key="6">
    <source>
        <dbReference type="Google" id="ProtNLM"/>
    </source>
</evidence>
<evidence type="ECO:0000313" key="4">
    <source>
        <dbReference type="EnsemblPlants" id="Bo4g135920.1"/>
    </source>
</evidence>
<dbReference type="OrthoDB" id="1035548at2759"/>
<dbReference type="Proteomes" id="UP000032141">
    <property type="component" value="Chromosome C4"/>
</dbReference>
<dbReference type="eggNOG" id="KOG1075">
    <property type="taxonomic scope" value="Eukaryota"/>
</dbReference>
<feature type="domain" description="DUF4283" evidence="2">
    <location>
        <begin position="42"/>
        <end position="119"/>
    </location>
</feature>
<dbReference type="PANTHER" id="PTHR31286">
    <property type="entry name" value="GLYCINE-RICH CELL WALL STRUCTURAL PROTEIN 1.8-LIKE"/>
    <property type="match status" value="1"/>
</dbReference>
<dbReference type="RefSeq" id="XP_013633093.1">
    <property type="nucleotide sequence ID" value="XM_013777639.1"/>
</dbReference>
<dbReference type="KEGG" id="boe:106338733"/>
<feature type="region of interest" description="Disordered" evidence="1">
    <location>
        <begin position="240"/>
        <end position="275"/>
    </location>
</feature>
<feature type="domain" description="Zinc knuckle CX2CX4HX4C" evidence="3">
    <location>
        <begin position="172"/>
        <end position="218"/>
    </location>
</feature>